<reference evidence="3" key="1">
    <citation type="submission" date="2022-07" db="EMBL/GenBank/DDBJ databases">
        <title>Draft genome sequence of Zalerion maritima ATCC 34329, a (micro)plastics degrading marine fungus.</title>
        <authorList>
            <person name="Paco A."/>
            <person name="Goncalves M.F.M."/>
            <person name="Rocha-Santos T.A.P."/>
            <person name="Alves A."/>
        </authorList>
    </citation>
    <scope>NUCLEOTIDE SEQUENCE</scope>
    <source>
        <strain evidence="3">ATCC 34329</strain>
    </source>
</reference>
<feature type="compositionally biased region" description="Basic and acidic residues" evidence="1">
    <location>
        <begin position="84"/>
        <end position="98"/>
    </location>
</feature>
<gene>
    <name evidence="3" type="ORF">MKZ38_008369</name>
</gene>
<keyword evidence="2" id="KW-0812">Transmembrane</keyword>
<dbReference type="AlphaFoldDB" id="A0AAD5RUC6"/>
<comment type="caution">
    <text evidence="3">The sequence shown here is derived from an EMBL/GenBank/DDBJ whole genome shotgun (WGS) entry which is preliminary data.</text>
</comment>
<evidence type="ECO:0000313" key="3">
    <source>
        <dbReference type="EMBL" id="KAJ2904310.1"/>
    </source>
</evidence>
<feature type="transmembrane region" description="Helical" evidence="2">
    <location>
        <begin position="6"/>
        <end position="28"/>
    </location>
</feature>
<keyword evidence="4" id="KW-1185">Reference proteome</keyword>
<protein>
    <submittedName>
        <fullName evidence="3">Uncharacterized protein</fullName>
    </submittedName>
</protein>
<feature type="region of interest" description="Disordered" evidence="1">
    <location>
        <begin position="62"/>
        <end position="98"/>
    </location>
</feature>
<name>A0AAD5RUC6_9PEZI</name>
<evidence type="ECO:0000313" key="4">
    <source>
        <dbReference type="Proteomes" id="UP001201980"/>
    </source>
</evidence>
<accession>A0AAD5RUC6</accession>
<proteinExistence type="predicted"/>
<feature type="compositionally biased region" description="Basic and acidic residues" evidence="1">
    <location>
        <begin position="62"/>
        <end position="73"/>
    </location>
</feature>
<sequence>MPDGQVVGTALTATFGSLIIIASAFFIYRRCGPGRPYFKKGSNDDYLADYNATGCGVNTETIEGKGKSRKLDEEMGTVLPEVNNDGKEKNKDEGELVA</sequence>
<dbReference type="EMBL" id="JAKWBI020000057">
    <property type="protein sequence ID" value="KAJ2904310.1"/>
    <property type="molecule type" value="Genomic_DNA"/>
</dbReference>
<evidence type="ECO:0000256" key="1">
    <source>
        <dbReference type="SAM" id="MobiDB-lite"/>
    </source>
</evidence>
<evidence type="ECO:0000256" key="2">
    <source>
        <dbReference type="SAM" id="Phobius"/>
    </source>
</evidence>
<keyword evidence="2" id="KW-0472">Membrane</keyword>
<organism evidence="3 4">
    <name type="scientific">Zalerion maritima</name>
    <dbReference type="NCBI Taxonomy" id="339359"/>
    <lineage>
        <taxon>Eukaryota</taxon>
        <taxon>Fungi</taxon>
        <taxon>Dikarya</taxon>
        <taxon>Ascomycota</taxon>
        <taxon>Pezizomycotina</taxon>
        <taxon>Sordariomycetes</taxon>
        <taxon>Lulworthiomycetidae</taxon>
        <taxon>Lulworthiales</taxon>
        <taxon>Lulworthiaceae</taxon>
        <taxon>Zalerion</taxon>
    </lineage>
</organism>
<dbReference type="Proteomes" id="UP001201980">
    <property type="component" value="Unassembled WGS sequence"/>
</dbReference>
<keyword evidence="2" id="KW-1133">Transmembrane helix</keyword>